<keyword evidence="4 6" id="KW-0067">ATP-binding</keyword>
<dbReference type="Proteomes" id="UP000532440">
    <property type="component" value="Unassembled WGS sequence"/>
</dbReference>
<dbReference type="InterPro" id="IPR003593">
    <property type="entry name" value="AAA+_ATPase"/>
</dbReference>
<sequence length="268" mass="27905">MRDADLLSRAGSAGAGGPAPAGTASSAAASLAGVDRLEFSAIRLRRGAHALLDGLDLRLPVRMRTAVLGANGAGKTTLLQLAHGLIAPDSGAIAGRDAAGAAVAWRFGFVFQKPVMLMRSARANVEHALAVAGVPRARRRARADRALSEVGLLDAAQRPARRLSGGEQQRLAIARADAAAPDCLLLDEPTSSLDPHAAAAIERHLLALSAAGRGIVFATHDFALARRLAQRVVFMHLGRVLESGDAATFFAGPRSIEARRFLSGDLLQ</sequence>
<dbReference type="EMBL" id="JACHGB010000007">
    <property type="protein sequence ID" value="MBB5273558.1"/>
    <property type="molecule type" value="Genomic_DNA"/>
</dbReference>
<evidence type="ECO:0000313" key="6">
    <source>
        <dbReference type="EMBL" id="MBB5273558.1"/>
    </source>
</evidence>
<dbReference type="GO" id="GO:0005524">
    <property type="term" value="F:ATP binding"/>
    <property type="evidence" value="ECO:0007669"/>
    <property type="project" value="UniProtKB-KW"/>
</dbReference>
<evidence type="ECO:0000256" key="2">
    <source>
        <dbReference type="ARBA" id="ARBA00022519"/>
    </source>
</evidence>
<evidence type="ECO:0000256" key="4">
    <source>
        <dbReference type="ARBA" id="ARBA00022840"/>
    </source>
</evidence>
<evidence type="ECO:0000256" key="1">
    <source>
        <dbReference type="ARBA" id="ARBA00022475"/>
    </source>
</evidence>
<protein>
    <submittedName>
        <fullName evidence="6">Tungstate transport system ATP-binding protein</fullName>
    </submittedName>
</protein>
<dbReference type="Pfam" id="PF00005">
    <property type="entry name" value="ABC_tran"/>
    <property type="match status" value="1"/>
</dbReference>
<dbReference type="SMART" id="SM00382">
    <property type="entry name" value="AAA"/>
    <property type="match status" value="1"/>
</dbReference>
<dbReference type="GO" id="GO:0022857">
    <property type="term" value="F:transmembrane transporter activity"/>
    <property type="evidence" value="ECO:0007669"/>
    <property type="project" value="TreeGrafter"/>
</dbReference>
<comment type="caution">
    <text evidence="6">The sequence shown here is derived from an EMBL/GenBank/DDBJ whole genome shotgun (WGS) entry which is preliminary data.</text>
</comment>
<organism evidence="6 7">
    <name type="scientific">Quisquiliibacterium transsilvanicum</name>
    <dbReference type="NCBI Taxonomy" id="1549638"/>
    <lineage>
        <taxon>Bacteria</taxon>
        <taxon>Pseudomonadati</taxon>
        <taxon>Pseudomonadota</taxon>
        <taxon>Betaproteobacteria</taxon>
        <taxon>Burkholderiales</taxon>
        <taxon>Burkholderiaceae</taxon>
        <taxon>Quisquiliibacterium</taxon>
    </lineage>
</organism>
<reference evidence="6 7" key="1">
    <citation type="submission" date="2020-08" db="EMBL/GenBank/DDBJ databases">
        <title>Genomic Encyclopedia of Type Strains, Phase IV (KMG-IV): sequencing the most valuable type-strain genomes for metagenomic binning, comparative biology and taxonomic classification.</title>
        <authorList>
            <person name="Goeker M."/>
        </authorList>
    </citation>
    <scope>NUCLEOTIDE SEQUENCE [LARGE SCALE GENOMIC DNA]</scope>
    <source>
        <strain evidence="6 7">DSM 29781</strain>
    </source>
</reference>
<gene>
    <name evidence="6" type="ORF">HNQ70_003588</name>
</gene>
<dbReference type="InterPro" id="IPR003439">
    <property type="entry name" value="ABC_transporter-like_ATP-bd"/>
</dbReference>
<dbReference type="RefSeq" id="WP_221302883.1">
    <property type="nucleotide sequence ID" value="NZ_BAABEW010000020.1"/>
</dbReference>
<name>A0A7W8HKD7_9BURK</name>
<dbReference type="SUPFAM" id="SSF52540">
    <property type="entry name" value="P-loop containing nucleoside triphosphate hydrolases"/>
    <property type="match status" value="1"/>
</dbReference>
<evidence type="ECO:0000259" key="5">
    <source>
        <dbReference type="PROSITE" id="PS50893"/>
    </source>
</evidence>
<keyword evidence="1" id="KW-1003">Cell membrane</keyword>
<dbReference type="PROSITE" id="PS50893">
    <property type="entry name" value="ABC_TRANSPORTER_2"/>
    <property type="match status" value="1"/>
</dbReference>
<evidence type="ECO:0000256" key="3">
    <source>
        <dbReference type="ARBA" id="ARBA00022741"/>
    </source>
</evidence>
<accession>A0A7W8HKD7</accession>
<dbReference type="GO" id="GO:0005886">
    <property type="term" value="C:plasma membrane"/>
    <property type="evidence" value="ECO:0007669"/>
    <property type="project" value="TreeGrafter"/>
</dbReference>
<feature type="domain" description="ABC transporter" evidence="5">
    <location>
        <begin position="37"/>
        <end position="262"/>
    </location>
</feature>
<dbReference type="PANTHER" id="PTHR24220:SF684">
    <property type="entry name" value="FE(3+) IONS IMPORT ATP-BINDING PROTEIN FBPC"/>
    <property type="match status" value="1"/>
</dbReference>
<dbReference type="AlphaFoldDB" id="A0A7W8HKD7"/>
<evidence type="ECO:0000313" key="7">
    <source>
        <dbReference type="Proteomes" id="UP000532440"/>
    </source>
</evidence>
<dbReference type="InterPro" id="IPR027417">
    <property type="entry name" value="P-loop_NTPase"/>
</dbReference>
<keyword evidence="7" id="KW-1185">Reference proteome</keyword>
<dbReference type="Gene3D" id="3.40.50.300">
    <property type="entry name" value="P-loop containing nucleotide triphosphate hydrolases"/>
    <property type="match status" value="1"/>
</dbReference>
<dbReference type="InterPro" id="IPR015854">
    <property type="entry name" value="ABC_transpr_LolD-like"/>
</dbReference>
<proteinExistence type="predicted"/>
<dbReference type="GO" id="GO:0016887">
    <property type="term" value="F:ATP hydrolysis activity"/>
    <property type="evidence" value="ECO:0007669"/>
    <property type="project" value="InterPro"/>
</dbReference>
<keyword evidence="3" id="KW-0547">Nucleotide-binding</keyword>
<keyword evidence="2" id="KW-0472">Membrane</keyword>
<keyword evidence="2" id="KW-0997">Cell inner membrane</keyword>
<dbReference type="PANTHER" id="PTHR24220">
    <property type="entry name" value="IMPORT ATP-BINDING PROTEIN"/>
    <property type="match status" value="1"/>
</dbReference>